<dbReference type="InterPro" id="IPR003593">
    <property type="entry name" value="AAA+_ATPase"/>
</dbReference>
<dbReference type="PRINTS" id="PR01874">
    <property type="entry name" value="DNAREPAIRADA"/>
</dbReference>
<evidence type="ECO:0000256" key="2">
    <source>
        <dbReference type="ARBA" id="ARBA00022741"/>
    </source>
</evidence>
<feature type="region of interest" description="Disordered" evidence="9">
    <location>
        <begin position="157"/>
        <end position="193"/>
    </location>
</feature>
<dbReference type="InterPro" id="IPR020588">
    <property type="entry name" value="RecA_ATP-bd"/>
</dbReference>
<evidence type="ECO:0000256" key="6">
    <source>
        <dbReference type="ARBA" id="ARBA00023016"/>
    </source>
</evidence>
<dbReference type="GO" id="GO:0140664">
    <property type="term" value="F:ATP-dependent DNA damage sensor activity"/>
    <property type="evidence" value="ECO:0007669"/>
    <property type="project" value="InterPro"/>
</dbReference>
<gene>
    <name evidence="12" type="primary">LOC104588248</name>
</gene>
<dbReference type="KEGG" id="nnu:104588248"/>
<dbReference type="OrthoDB" id="41505at2759"/>
<dbReference type="RefSeq" id="XP_010244402.1">
    <property type="nucleotide sequence ID" value="XM_010246100.2"/>
</dbReference>
<keyword evidence="7" id="KW-0238">DNA-binding</keyword>
<dbReference type="Pfam" id="PF13481">
    <property type="entry name" value="AAA_25"/>
    <property type="match status" value="1"/>
</dbReference>
<keyword evidence="2" id="KW-0547">Nucleotide-binding</keyword>
<dbReference type="SUPFAM" id="SSF54211">
    <property type="entry name" value="Ribosomal protein S5 domain 2-like"/>
    <property type="match status" value="1"/>
</dbReference>
<dbReference type="eggNOG" id="ENOG502QQ01">
    <property type="taxonomic scope" value="Eukaryota"/>
</dbReference>
<dbReference type="Gene3D" id="3.40.50.300">
    <property type="entry name" value="P-loop containing nucleotide triphosphate hydrolases"/>
    <property type="match status" value="1"/>
</dbReference>
<keyword evidence="6" id="KW-0346">Stress response</keyword>
<dbReference type="Proteomes" id="UP000189703">
    <property type="component" value="Unplaced"/>
</dbReference>
<keyword evidence="1" id="KW-0479">Metal-binding</keyword>
<feature type="compositionally biased region" description="Basic and acidic residues" evidence="9">
    <location>
        <begin position="58"/>
        <end position="72"/>
    </location>
</feature>
<organism evidence="11 12">
    <name type="scientific">Nelumbo nucifera</name>
    <name type="common">Sacred lotus</name>
    <dbReference type="NCBI Taxonomy" id="4432"/>
    <lineage>
        <taxon>Eukaryota</taxon>
        <taxon>Viridiplantae</taxon>
        <taxon>Streptophyta</taxon>
        <taxon>Embryophyta</taxon>
        <taxon>Tracheophyta</taxon>
        <taxon>Spermatophyta</taxon>
        <taxon>Magnoliopsida</taxon>
        <taxon>Proteales</taxon>
        <taxon>Nelumbonaceae</taxon>
        <taxon>Nelumbo</taxon>
    </lineage>
</organism>
<dbReference type="FunFam" id="3.40.50.300:FF:000050">
    <property type="entry name" value="DNA repair protein RadA"/>
    <property type="match status" value="1"/>
</dbReference>
<dbReference type="GO" id="GO:0005524">
    <property type="term" value="F:ATP binding"/>
    <property type="evidence" value="ECO:0007669"/>
    <property type="project" value="UniProtKB-KW"/>
</dbReference>
<feature type="domain" description="RecA family profile 1" evidence="10">
    <location>
        <begin position="300"/>
        <end position="454"/>
    </location>
</feature>
<evidence type="ECO:0000313" key="11">
    <source>
        <dbReference type="Proteomes" id="UP000189703"/>
    </source>
</evidence>
<protein>
    <submittedName>
        <fullName evidence="12">Uncharacterized protein LOC104588248</fullName>
    </submittedName>
</protein>
<dbReference type="InterPro" id="IPR020568">
    <property type="entry name" value="Ribosomal_Su5_D2-typ_SF"/>
</dbReference>
<dbReference type="FunCoup" id="A0A1U7YXY4">
    <property type="interactions" value="128"/>
</dbReference>
<name>A0A1U7YXY4_NELNU</name>
<evidence type="ECO:0000256" key="7">
    <source>
        <dbReference type="ARBA" id="ARBA00023125"/>
    </source>
</evidence>
<dbReference type="SUPFAM" id="SSF52540">
    <property type="entry name" value="P-loop containing nucleoside triphosphate hydrolases"/>
    <property type="match status" value="1"/>
</dbReference>
<dbReference type="GO" id="GO:0046872">
    <property type="term" value="F:metal ion binding"/>
    <property type="evidence" value="ECO:0007669"/>
    <property type="project" value="UniProtKB-KW"/>
</dbReference>
<dbReference type="InParanoid" id="A0A1U7YXY4"/>
<dbReference type="PANTHER" id="PTHR32472">
    <property type="entry name" value="DNA REPAIR PROTEIN RADA"/>
    <property type="match status" value="1"/>
</dbReference>
<keyword evidence="3" id="KW-0227">DNA damage</keyword>
<accession>A0A1U7YXY4</accession>
<dbReference type="Pfam" id="PF13541">
    <property type="entry name" value="ChlI"/>
    <property type="match status" value="1"/>
</dbReference>
<evidence type="ECO:0000313" key="12">
    <source>
        <dbReference type="RefSeq" id="XP_010244402.1"/>
    </source>
</evidence>
<keyword evidence="4" id="KW-0378">Hydrolase</keyword>
<dbReference type="PROSITE" id="PS50162">
    <property type="entry name" value="RECA_2"/>
    <property type="match status" value="1"/>
</dbReference>
<evidence type="ECO:0000256" key="8">
    <source>
        <dbReference type="ARBA" id="ARBA00023204"/>
    </source>
</evidence>
<evidence type="ECO:0000259" key="10">
    <source>
        <dbReference type="PROSITE" id="PS50162"/>
    </source>
</evidence>
<dbReference type="GO" id="GO:0003684">
    <property type="term" value="F:damaged DNA binding"/>
    <property type="evidence" value="ECO:0007669"/>
    <property type="project" value="InterPro"/>
</dbReference>
<dbReference type="NCBIfam" id="TIGR00416">
    <property type="entry name" value="sms"/>
    <property type="match status" value="1"/>
</dbReference>
<dbReference type="SMART" id="SM00382">
    <property type="entry name" value="AAA"/>
    <property type="match status" value="1"/>
</dbReference>
<dbReference type="FunFam" id="3.30.230.10:FF:000053">
    <property type="entry name" value="DNA repair protein radA isogeny"/>
    <property type="match status" value="1"/>
</dbReference>
<evidence type="ECO:0000256" key="9">
    <source>
        <dbReference type="SAM" id="MobiDB-lite"/>
    </source>
</evidence>
<evidence type="ECO:0000256" key="1">
    <source>
        <dbReference type="ARBA" id="ARBA00022723"/>
    </source>
</evidence>
<proteinExistence type="predicted"/>
<evidence type="ECO:0000256" key="4">
    <source>
        <dbReference type="ARBA" id="ARBA00022801"/>
    </source>
</evidence>
<feature type="region of interest" description="Disordered" evidence="9">
    <location>
        <begin position="54"/>
        <end position="76"/>
    </location>
</feature>
<dbReference type="CDD" id="cd01121">
    <property type="entry name" value="RadA_SMS_N"/>
    <property type="match status" value="1"/>
</dbReference>
<dbReference type="PANTHER" id="PTHR32472:SF10">
    <property type="entry name" value="DNA REPAIR PROTEIN RADA-LIKE PROTEIN"/>
    <property type="match status" value="1"/>
</dbReference>
<dbReference type="GO" id="GO:0016787">
    <property type="term" value="F:hydrolase activity"/>
    <property type="evidence" value="ECO:0007669"/>
    <property type="project" value="UniProtKB-KW"/>
</dbReference>
<dbReference type="GO" id="GO:0000725">
    <property type="term" value="P:recombinational repair"/>
    <property type="evidence" value="ECO:0000318"/>
    <property type="project" value="GO_Central"/>
</dbReference>
<evidence type="ECO:0000256" key="3">
    <source>
        <dbReference type="ARBA" id="ARBA00022763"/>
    </source>
</evidence>
<dbReference type="InterPro" id="IPR014721">
    <property type="entry name" value="Ribsml_uS5_D2-typ_fold_subgr"/>
</dbReference>
<dbReference type="InterPro" id="IPR027417">
    <property type="entry name" value="P-loop_NTPase"/>
</dbReference>
<dbReference type="GeneID" id="104588248"/>
<sequence length="697" mass="75321">MPVSDMRALRTLYYTHRGILNIIKSNSTSNSVAFSPRPIRKLCHIRASIRRAIHSSNRRHDEEPSVDVDRNKGLSSSSSWADEIESLRRNRSHGVWTAYEPVTDSLVTTIGAEVIESREEGSASGDENPLTLTSFDSLGGDFKRGKSAGEVKKVVVGEEEGRSGDGTTRAWSGHHSKAEKPMPNRVVSGVDNREGGNERVCSGYSSSARDIVLKKKGKSKVCWVCSSCGESFGQWWGFCQSCGSSGTLTEFTQSDDASNKKTGFVVSEKAVRSWLPQQPGEMSPQRLTDVKKGVNQLKWRIPLSGLFGAEVARVLGGGLVPGSMVLVGGDPGVGKSTLLLQIAAMLAERHDFAPPAPVLYVSGEESIEQIGNRADRMRIGTEELFLYSSTDIEDILEKVQKLCPRALIVDSIQTVYLKGVTGSPGGLPQVKECTTALLCFAKRTNIPILVIGHVTKTGDIAGPRVLEHIVDVVLYLEGEKHTTHRLLRSVKNRFGSTDELGVFEMSQSGLQAVPNPSEIFLSDQLSDSEVLAGLAVAVIMDGSRTFLIEIQALCLSGSLVARQFNGVQSSRADMIISVLMKQAGLKLQDNAIFLNVVSGVKLTETAGDLAVAVAICSSFLEFPIPNNIAFIGEIGLGGELRLVPRIEKRVHAAAKLGYKKCVVPKSAEKPLAALELDGMSILGCRNMKEVINTVFKA</sequence>
<dbReference type="AlphaFoldDB" id="A0A1U7YXY4"/>
<dbReference type="OMA" id="CPECQAW"/>
<keyword evidence="8" id="KW-0234">DNA repair</keyword>
<dbReference type="STRING" id="4432.A0A1U7YXY4"/>
<keyword evidence="5" id="KW-0067">ATP-binding</keyword>
<dbReference type="InterPro" id="IPR004504">
    <property type="entry name" value="DNA_repair_RadA"/>
</dbReference>
<keyword evidence="11" id="KW-1185">Reference proteome</keyword>
<reference evidence="12" key="1">
    <citation type="submission" date="2025-08" db="UniProtKB">
        <authorList>
            <consortium name="RefSeq"/>
        </authorList>
    </citation>
    <scope>IDENTIFICATION</scope>
</reference>
<evidence type="ECO:0000256" key="5">
    <source>
        <dbReference type="ARBA" id="ARBA00022840"/>
    </source>
</evidence>
<dbReference type="Gene3D" id="3.30.230.10">
    <property type="match status" value="1"/>
</dbReference>